<sequence length="132" mass="14839">MDLNDTARVRQPRDPVEYRLATITDITYSTPNTTHIRQLELRFPTGEHRTYTPAEIVACTRTDDHAALVAAFTDTCRSLRDACRIAHDYDELLSAEIIHLLMDVYGIVATRLDVTLDPDNLDAPATIEQATP</sequence>
<dbReference type="AlphaFoldDB" id="A0A919VYZ5"/>
<comment type="caution">
    <text evidence="1">The sequence shown here is derived from an EMBL/GenBank/DDBJ whole genome shotgun (WGS) entry which is preliminary data.</text>
</comment>
<evidence type="ECO:0000313" key="2">
    <source>
        <dbReference type="Proteomes" id="UP000681340"/>
    </source>
</evidence>
<gene>
    <name evidence="1" type="ORF">Aau02nite_92440</name>
</gene>
<proteinExistence type="predicted"/>
<evidence type="ECO:0000313" key="1">
    <source>
        <dbReference type="EMBL" id="GIM80907.1"/>
    </source>
</evidence>
<dbReference type="EMBL" id="BOQL01000130">
    <property type="protein sequence ID" value="GIM80907.1"/>
    <property type="molecule type" value="Genomic_DNA"/>
</dbReference>
<dbReference type="RefSeq" id="WP_246595957.1">
    <property type="nucleotide sequence ID" value="NZ_BAABEA010000042.1"/>
</dbReference>
<accession>A0A919VYZ5</accession>
<name>A0A919VYZ5_9ACTN</name>
<dbReference type="Proteomes" id="UP000681340">
    <property type="component" value="Unassembled WGS sequence"/>
</dbReference>
<reference evidence="1" key="1">
    <citation type="submission" date="2021-03" db="EMBL/GenBank/DDBJ databases">
        <title>Whole genome shotgun sequence of Actinoplanes auranticolor NBRC 12245.</title>
        <authorList>
            <person name="Komaki H."/>
            <person name="Tamura T."/>
        </authorList>
    </citation>
    <scope>NUCLEOTIDE SEQUENCE</scope>
    <source>
        <strain evidence="1">NBRC 12245</strain>
    </source>
</reference>
<protein>
    <submittedName>
        <fullName evidence="1">Uncharacterized protein</fullName>
    </submittedName>
</protein>
<organism evidence="1 2">
    <name type="scientific">Actinoplanes auranticolor</name>
    <dbReference type="NCBI Taxonomy" id="47988"/>
    <lineage>
        <taxon>Bacteria</taxon>
        <taxon>Bacillati</taxon>
        <taxon>Actinomycetota</taxon>
        <taxon>Actinomycetes</taxon>
        <taxon>Micromonosporales</taxon>
        <taxon>Micromonosporaceae</taxon>
        <taxon>Actinoplanes</taxon>
    </lineage>
</organism>
<keyword evidence="2" id="KW-1185">Reference proteome</keyword>